<dbReference type="GO" id="GO:0016020">
    <property type="term" value="C:membrane"/>
    <property type="evidence" value="ECO:0007669"/>
    <property type="project" value="InterPro"/>
</dbReference>
<dbReference type="AlphaFoldDB" id="A0A1T3NY03"/>
<keyword evidence="7" id="KW-1015">Disulfide bond</keyword>
<dbReference type="PROSITE" id="PS51296">
    <property type="entry name" value="RIESKE"/>
    <property type="match status" value="1"/>
</dbReference>
<organism evidence="12 13">
    <name type="scientific">Embleya scabrispora</name>
    <dbReference type="NCBI Taxonomy" id="159449"/>
    <lineage>
        <taxon>Bacteria</taxon>
        <taxon>Bacillati</taxon>
        <taxon>Actinomycetota</taxon>
        <taxon>Actinomycetes</taxon>
        <taxon>Kitasatosporales</taxon>
        <taxon>Streptomycetaceae</taxon>
        <taxon>Embleya</taxon>
    </lineage>
</organism>
<dbReference type="Proteomes" id="UP000190037">
    <property type="component" value="Unassembled WGS sequence"/>
</dbReference>
<dbReference type="GO" id="GO:0004497">
    <property type="term" value="F:monooxygenase activity"/>
    <property type="evidence" value="ECO:0007669"/>
    <property type="project" value="UniProtKB-ARBA"/>
</dbReference>
<dbReference type="PANTHER" id="PTHR10134">
    <property type="entry name" value="CYTOCHROME B-C1 COMPLEX SUBUNIT RIESKE, MITOCHONDRIAL"/>
    <property type="match status" value="1"/>
</dbReference>
<feature type="region of interest" description="Disordered" evidence="10">
    <location>
        <begin position="1"/>
        <end position="24"/>
    </location>
</feature>
<sequence>MRATDPSTDPTTVDPTDTPSTSSAAPTRRIVLCGALVAAGGATLVACGGGDDAKDDAPAADKVLGPVGDVPVGGGKVYDDAKVVVTQPTAGDFKAFSAVCTHQQCLVGSVSGGRIHCPCHNSDYDANTGAVLGGPAPRPLAAKPIAVTNGRIVLKPA</sequence>
<evidence type="ECO:0000256" key="9">
    <source>
        <dbReference type="ARBA" id="ARBA00034078"/>
    </source>
</evidence>
<dbReference type="GO" id="GO:0016705">
    <property type="term" value="F:oxidoreductase activity, acting on paired donors, with incorporation or reduction of molecular oxygen"/>
    <property type="evidence" value="ECO:0007669"/>
    <property type="project" value="UniProtKB-ARBA"/>
</dbReference>
<dbReference type="Gene3D" id="2.102.10.10">
    <property type="entry name" value="Rieske [2Fe-2S] iron-sulphur domain"/>
    <property type="match status" value="1"/>
</dbReference>
<dbReference type="InterPro" id="IPR005805">
    <property type="entry name" value="Rieske_Fe-S_prot_C"/>
</dbReference>
<comment type="cofactor">
    <cofactor evidence="9">
        <name>[2Fe-2S] cluster</name>
        <dbReference type="ChEBI" id="CHEBI:190135"/>
    </cofactor>
</comment>
<protein>
    <recommendedName>
        <fullName evidence="2">Cytochrome bc1 complex Rieske iron-sulfur subunit</fullName>
    </recommendedName>
    <alternativeName>
        <fullName evidence="8">Cytochrome bc1 reductase complex subunit QcrA</fullName>
    </alternativeName>
</protein>
<dbReference type="SUPFAM" id="SSF50022">
    <property type="entry name" value="ISP domain"/>
    <property type="match status" value="1"/>
</dbReference>
<keyword evidence="4" id="KW-0479">Metal-binding</keyword>
<proteinExistence type="predicted"/>
<keyword evidence="3" id="KW-0001">2Fe-2S</keyword>
<dbReference type="EMBL" id="MWQN01000001">
    <property type="protein sequence ID" value="OPC81644.1"/>
    <property type="molecule type" value="Genomic_DNA"/>
</dbReference>
<dbReference type="Pfam" id="PF00355">
    <property type="entry name" value="Rieske"/>
    <property type="match status" value="1"/>
</dbReference>
<evidence type="ECO:0000313" key="13">
    <source>
        <dbReference type="Proteomes" id="UP000190037"/>
    </source>
</evidence>
<evidence type="ECO:0000256" key="7">
    <source>
        <dbReference type="ARBA" id="ARBA00023157"/>
    </source>
</evidence>
<reference evidence="12 13" key="1">
    <citation type="submission" date="2017-03" db="EMBL/GenBank/DDBJ databases">
        <title>Draft genome sequence of Streptomyces scabrisporus NF3, endophyte isolated from Amphipterygium adstringens.</title>
        <authorList>
            <person name="Vazquez M."/>
            <person name="Ceapa C.D."/>
            <person name="Rodriguez Luna D."/>
            <person name="Sanchez Esquivel S."/>
        </authorList>
    </citation>
    <scope>NUCLEOTIDE SEQUENCE [LARGE SCALE GENOMIC DNA]</scope>
    <source>
        <strain evidence="12 13">NF3</strain>
    </source>
</reference>
<dbReference type="CDD" id="cd03467">
    <property type="entry name" value="Rieske"/>
    <property type="match status" value="1"/>
</dbReference>
<evidence type="ECO:0000256" key="10">
    <source>
        <dbReference type="SAM" id="MobiDB-lite"/>
    </source>
</evidence>
<comment type="function">
    <text evidence="1">Iron-sulfur subunit of the cytochrome bc1 complex, an essential component of the respiratory electron transport chain required for ATP synthesis. The bc1 complex catalyzes the oxidation of menaquinol and the reduction of cytochrome c in the respiratory chain. The bc1 complex operates through a Q-cycle mechanism that couples electron transfer to generation of the proton gradient that drives ATP synthesis.</text>
</comment>
<dbReference type="RefSeq" id="WP_078975923.1">
    <property type="nucleotide sequence ID" value="NZ_MWQN01000001.1"/>
</dbReference>
<evidence type="ECO:0000256" key="6">
    <source>
        <dbReference type="ARBA" id="ARBA00023014"/>
    </source>
</evidence>
<evidence type="ECO:0000256" key="3">
    <source>
        <dbReference type="ARBA" id="ARBA00022714"/>
    </source>
</evidence>
<dbReference type="GO" id="GO:0051537">
    <property type="term" value="F:2 iron, 2 sulfur cluster binding"/>
    <property type="evidence" value="ECO:0007669"/>
    <property type="project" value="UniProtKB-KW"/>
</dbReference>
<keyword evidence="5" id="KW-0408">Iron</keyword>
<dbReference type="PRINTS" id="PR00162">
    <property type="entry name" value="RIESKE"/>
</dbReference>
<comment type="caution">
    <text evidence="12">The sequence shown here is derived from an EMBL/GenBank/DDBJ whole genome shotgun (WGS) entry which is preliminary data.</text>
</comment>
<dbReference type="FunFam" id="2.102.10.10:FF:000016">
    <property type="entry name" value="Nitrite reductase/ring-hydroxylating ferredoxin subunit"/>
    <property type="match status" value="1"/>
</dbReference>
<evidence type="ECO:0000256" key="5">
    <source>
        <dbReference type="ARBA" id="ARBA00023004"/>
    </source>
</evidence>
<evidence type="ECO:0000256" key="8">
    <source>
        <dbReference type="ARBA" id="ARBA00029586"/>
    </source>
</evidence>
<accession>A0A1T3NY03</accession>
<keyword evidence="13" id="KW-1185">Reference proteome</keyword>
<gene>
    <name evidence="12" type="ORF">B4N89_12430</name>
</gene>
<evidence type="ECO:0000259" key="11">
    <source>
        <dbReference type="PROSITE" id="PS51296"/>
    </source>
</evidence>
<dbReference type="STRING" id="159449.B4N89_12430"/>
<evidence type="ECO:0000256" key="1">
    <source>
        <dbReference type="ARBA" id="ARBA00002494"/>
    </source>
</evidence>
<dbReference type="InterPro" id="IPR036922">
    <property type="entry name" value="Rieske_2Fe-2S_sf"/>
</dbReference>
<keyword evidence="6" id="KW-0411">Iron-sulfur</keyword>
<feature type="domain" description="Rieske" evidence="11">
    <location>
        <begin position="62"/>
        <end position="154"/>
    </location>
</feature>
<evidence type="ECO:0000256" key="2">
    <source>
        <dbReference type="ARBA" id="ARBA00015816"/>
    </source>
</evidence>
<evidence type="ECO:0000256" key="4">
    <source>
        <dbReference type="ARBA" id="ARBA00022723"/>
    </source>
</evidence>
<dbReference type="InterPro" id="IPR017941">
    <property type="entry name" value="Rieske_2Fe-2S"/>
</dbReference>
<evidence type="ECO:0000313" key="12">
    <source>
        <dbReference type="EMBL" id="OPC81644.1"/>
    </source>
</evidence>
<dbReference type="InterPro" id="IPR014349">
    <property type="entry name" value="Rieske_Fe-S_prot"/>
</dbReference>
<name>A0A1T3NY03_9ACTN</name>
<dbReference type="OrthoDB" id="25106at2"/>
<dbReference type="GO" id="GO:0046872">
    <property type="term" value="F:metal ion binding"/>
    <property type="evidence" value="ECO:0007669"/>
    <property type="project" value="UniProtKB-KW"/>
</dbReference>